<dbReference type="GeneID" id="115884204"/>
<dbReference type="Pfam" id="PF00013">
    <property type="entry name" value="KH_1"/>
    <property type="match status" value="2"/>
</dbReference>
<keyword evidence="2" id="KW-0472">Membrane</keyword>
<dbReference type="InterPro" id="IPR036612">
    <property type="entry name" value="KH_dom_type_1_sf"/>
</dbReference>
<evidence type="ECO:0000256" key="1">
    <source>
        <dbReference type="PROSITE-ProRule" id="PRU00117"/>
    </source>
</evidence>
<keyword evidence="2" id="KW-1133">Transmembrane helix</keyword>
<dbReference type="SUPFAM" id="SSF63748">
    <property type="entry name" value="Tudor/PWWP/MBT"/>
    <property type="match status" value="1"/>
</dbReference>
<dbReference type="GO" id="GO:0043186">
    <property type="term" value="C:P granule"/>
    <property type="evidence" value="ECO:0007669"/>
    <property type="project" value="TreeGrafter"/>
</dbReference>
<dbReference type="SMART" id="SM00333">
    <property type="entry name" value="TUDOR"/>
    <property type="match status" value="1"/>
</dbReference>
<dbReference type="FunCoup" id="A0A6J2Y5P4">
    <property type="interactions" value="108"/>
</dbReference>
<gene>
    <name evidence="5" type="primary">LOC115884204</name>
</gene>
<dbReference type="InterPro" id="IPR050621">
    <property type="entry name" value="Tudor_domain_containing"/>
</dbReference>
<dbReference type="Pfam" id="PF00567">
    <property type="entry name" value="TUDOR"/>
    <property type="match status" value="1"/>
</dbReference>
<dbReference type="InterPro" id="IPR004087">
    <property type="entry name" value="KH_dom"/>
</dbReference>
<accession>A0A6J2Y5P4</accession>
<proteinExistence type="predicted"/>
<organism evidence="4 5">
    <name type="scientific">Sitophilus oryzae</name>
    <name type="common">Rice weevil</name>
    <name type="synonym">Curculio oryzae</name>
    <dbReference type="NCBI Taxonomy" id="7048"/>
    <lineage>
        <taxon>Eukaryota</taxon>
        <taxon>Metazoa</taxon>
        <taxon>Ecdysozoa</taxon>
        <taxon>Arthropoda</taxon>
        <taxon>Hexapoda</taxon>
        <taxon>Insecta</taxon>
        <taxon>Pterygota</taxon>
        <taxon>Neoptera</taxon>
        <taxon>Endopterygota</taxon>
        <taxon>Coleoptera</taxon>
        <taxon>Polyphaga</taxon>
        <taxon>Cucujiformia</taxon>
        <taxon>Curculionidae</taxon>
        <taxon>Dryophthorinae</taxon>
        <taxon>Sitophilus</taxon>
    </lineage>
</organism>
<keyword evidence="2" id="KW-0812">Transmembrane</keyword>
<dbReference type="GO" id="GO:0007283">
    <property type="term" value="P:spermatogenesis"/>
    <property type="evidence" value="ECO:0007669"/>
    <property type="project" value="TreeGrafter"/>
</dbReference>
<dbReference type="InParanoid" id="A0A6J2Y5P4"/>
<dbReference type="KEGG" id="soy:115884204"/>
<protein>
    <submittedName>
        <fullName evidence="5">Tudor and KH domain-containing protein homolog</fullName>
    </submittedName>
</protein>
<dbReference type="PANTHER" id="PTHR22948:SF29">
    <property type="entry name" value="FI02030P-RELATED"/>
    <property type="match status" value="1"/>
</dbReference>
<keyword evidence="1" id="KW-0694">RNA-binding</keyword>
<evidence type="ECO:0000313" key="4">
    <source>
        <dbReference type="Proteomes" id="UP000504635"/>
    </source>
</evidence>
<dbReference type="Gene3D" id="3.30.1370.10">
    <property type="entry name" value="K Homology domain, type 1"/>
    <property type="match status" value="2"/>
</dbReference>
<dbReference type="AlphaFoldDB" id="A0A6J2Y5P4"/>
<dbReference type="GO" id="GO:0030719">
    <property type="term" value="P:P granule organization"/>
    <property type="evidence" value="ECO:0007669"/>
    <property type="project" value="TreeGrafter"/>
</dbReference>
<dbReference type="Gene3D" id="2.30.30.140">
    <property type="match status" value="1"/>
</dbReference>
<dbReference type="SUPFAM" id="SSF54791">
    <property type="entry name" value="Eukaryotic type KH-domain (KH-domain type I)"/>
    <property type="match status" value="2"/>
</dbReference>
<sequence length="462" mass="52673">MRTFTKTLTLVLGLSAFGFTSYMLYLFLKKEEEDDLLEGYVHKTNFKTMEIKVPKNVVRSLIGRNGSNIKQVEEQSNTKINFKDRVDEEDKICIIRGTADSCNVAYHLIQDFIVNQPVLETEDLWIPIACVKNVIGRGGEKINEIRSLSGSKLTLVEDEKGVTAKRMVIKGTREQINVARSLIEEVVEQSQLCQQVIHESLSKREPRLPARSPEVVKKVETPKYEKITPVPGQPDNQFEVYVSAMENPSKFWLQIVGPKATELDCLVEEMTEYYGKLDNRAQHVLDEINNGDLVAAVFQYDNKWYRAEVLETKYKSDEKVAKLYYVDYGDTDYLPCKDLYELRTDFLRLHFQAIECFLARIDPVGEKWSEEAIDRFEELSHVAQWTKLSARINGYSIKEKTRAKREGSPVPGIDLYNVSNEQDVDVAQELVKGGFAIFKKGSDLRSSSRTTSTSNISVASST</sequence>
<dbReference type="PANTHER" id="PTHR22948">
    <property type="entry name" value="TUDOR DOMAIN CONTAINING PROTEIN"/>
    <property type="match status" value="1"/>
</dbReference>
<dbReference type="CDD" id="cd00105">
    <property type="entry name" value="KH-I"/>
    <property type="match status" value="2"/>
</dbReference>
<dbReference type="SMART" id="SM00322">
    <property type="entry name" value="KH"/>
    <property type="match status" value="2"/>
</dbReference>
<keyword evidence="4" id="KW-1185">Reference proteome</keyword>
<feature type="domain" description="Tudor" evidence="3">
    <location>
        <begin position="287"/>
        <end position="349"/>
    </location>
</feature>
<evidence type="ECO:0000256" key="2">
    <source>
        <dbReference type="SAM" id="Phobius"/>
    </source>
</evidence>
<dbReference type="Gene3D" id="2.40.50.90">
    <property type="match status" value="1"/>
</dbReference>
<name>A0A6J2Y5P4_SITOR</name>
<feature type="transmembrane region" description="Helical" evidence="2">
    <location>
        <begin position="7"/>
        <end position="28"/>
    </location>
</feature>
<dbReference type="InterPro" id="IPR004088">
    <property type="entry name" value="KH_dom_type_1"/>
</dbReference>
<dbReference type="RefSeq" id="XP_030758561.1">
    <property type="nucleotide sequence ID" value="XM_030902701.1"/>
</dbReference>
<evidence type="ECO:0000259" key="3">
    <source>
        <dbReference type="PROSITE" id="PS50304"/>
    </source>
</evidence>
<evidence type="ECO:0000313" key="5">
    <source>
        <dbReference type="RefSeq" id="XP_030758561.1"/>
    </source>
</evidence>
<dbReference type="InterPro" id="IPR002999">
    <property type="entry name" value="Tudor"/>
</dbReference>
<dbReference type="GO" id="GO:0034587">
    <property type="term" value="P:piRNA processing"/>
    <property type="evidence" value="ECO:0007669"/>
    <property type="project" value="TreeGrafter"/>
</dbReference>
<dbReference type="PROSITE" id="PS50084">
    <property type="entry name" value="KH_TYPE_1"/>
    <property type="match status" value="2"/>
</dbReference>
<dbReference type="PROSITE" id="PS50304">
    <property type="entry name" value="TUDOR"/>
    <property type="match status" value="1"/>
</dbReference>
<dbReference type="GO" id="GO:0003723">
    <property type="term" value="F:RNA binding"/>
    <property type="evidence" value="ECO:0007669"/>
    <property type="project" value="UniProtKB-UniRule"/>
</dbReference>
<dbReference type="GO" id="GO:0005739">
    <property type="term" value="C:mitochondrion"/>
    <property type="evidence" value="ECO:0007669"/>
    <property type="project" value="UniProtKB-ARBA"/>
</dbReference>
<dbReference type="OrthoDB" id="9995375at2759"/>
<dbReference type="Proteomes" id="UP000504635">
    <property type="component" value="Unplaced"/>
</dbReference>
<reference evidence="5" key="1">
    <citation type="submission" date="2025-08" db="UniProtKB">
        <authorList>
            <consortium name="RefSeq"/>
        </authorList>
    </citation>
    <scope>IDENTIFICATION</scope>
    <source>
        <tissue evidence="5">Gonads</tissue>
    </source>
</reference>
<dbReference type="InterPro" id="IPR035437">
    <property type="entry name" value="SNase_OB-fold_sf"/>
</dbReference>